<protein>
    <submittedName>
        <fullName evidence="1">Uncharacterized protein</fullName>
    </submittedName>
</protein>
<comment type="caution">
    <text evidence="1">The sequence shown here is derived from an EMBL/GenBank/DDBJ whole genome shotgun (WGS) entry which is preliminary data.</text>
</comment>
<organism evidence="1 2">
    <name type="scientific">Desmophyllum pertusum</name>
    <dbReference type="NCBI Taxonomy" id="174260"/>
    <lineage>
        <taxon>Eukaryota</taxon>
        <taxon>Metazoa</taxon>
        <taxon>Cnidaria</taxon>
        <taxon>Anthozoa</taxon>
        <taxon>Hexacorallia</taxon>
        <taxon>Scleractinia</taxon>
        <taxon>Caryophylliina</taxon>
        <taxon>Caryophylliidae</taxon>
        <taxon>Desmophyllum</taxon>
    </lineage>
</organism>
<dbReference type="AlphaFoldDB" id="A0A9X0CJ33"/>
<accession>A0A9X0CJ33</accession>
<evidence type="ECO:0000313" key="2">
    <source>
        <dbReference type="Proteomes" id="UP001163046"/>
    </source>
</evidence>
<keyword evidence="2" id="KW-1185">Reference proteome</keyword>
<name>A0A9X0CJ33_9CNID</name>
<dbReference type="EMBL" id="MU827320">
    <property type="protein sequence ID" value="KAJ7357616.1"/>
    <property type="molecule type" value="Genomic_DNA"/>
</dbReference>
<reference evidence="1" key="1">
    <citation type="submission" date="2023-01" db="EMBL/GenBank/DDBJ databases">
        <title>Genome assembly of the deep-sea coral Lophelia pertusa.</title>
        <authorList>
            <person name="Herrera S."/>
            <person name="Cordes E."/>
        </authorList>
    </citation>
    <scope>NUCLEOTIDE SEQUENCE</scope>
    <source>
        <strain evidence="1">USNM1676648</strain>
        <tissue evidence="1">Polyp</tissue>
    </source>
</reference>
<dbReference type="Proteomes" id="UP001163046">
    <property type="component" value="Unassembled WGS sequence"/>
</dbReference>
<gene>
    <name evidence="1" type="ORF">OS493_024430</name>
</gene>
<proteinExistence type="predicted"/>
<sequence length="86" mass="9623">MRWSADFRIYKMTSKDVFPLCGIANITTIADTKNPDLTVPIPEITEPLPPLRSQSVLKQPCLLDQLPRVSVTHLSLLHCCLACYAL</sequence>
<evidence type="ECO:0000313" key="1">
    <source>
        <dbReference type="EMBL" id="KAJ7357616.1"/>
    </source>
</evidence>